<keyword evidence="1" id="KW-0677">Repeat</keyword>
<dbReference type="GO" id="GO:0098542">
    <property type="term" value="P:defense response to other organism"/>
    <property type="evidence" value="ECO:0007669"/>
    <property type="project" value="TreeGrafter"/>
</dbReference>
<evidence type="ECO:0000313" key="3">
    <source>
        <dbReference type="EMBL" id="PON33829.1"/>
    </source>
</evidence>
<gene>
    <name evidence="3" type="ORF">PanWU01x14_349440</name>
</gene>
<dbReference type="Gene3D" id="3.80.10.10">
    <property type="entry name" value="Ribonuclease Inhibitor"/>
    <property type="match status" value="1"/>
</dbReference>
<dbReference type="AlphaFoldDB" id="A0A2P5ABB8"/>
<organism evidence="3 4">
    <name type="scientific">Parasponia andersonii</name>
    <name type="common">Sponia andersonii</name>
    <dbReference type="NCBI Taxonomy" id="3476"/>
    <lineage>
        <taxon>Eukaryota</taxon>
        <taxon>Viridiplantae</taxon>
        <taxon>Streptophyta</taxon>
        <taxon>Embryophyta</taxon>
        <taxon>Tracheophyta</taxon>
        <taxon>Spermatophyta</taxon>
        <taxon>Magnoliopsida</taxon>
        <taxon>eudicotyledons</taxon>
        <taxon>Gunneridae</taxon>
        <taxon>Pentapetalae</taxon>
        <taxon>rosids</taxon>
        <taxon>fabids</taxon>
        <taxon>Rosales</taxon>
        <taxon>Cannabaceae</taxon>
        <taxon>Parasponia</taxon>
    </lineage>
</organism>
<evidence type="ECO:0000259" key="2">
    <source>
        <dbReference type="Pfam" id="PF23559"/>
    </source>
</evidence>
<dbReference type="InterPro" id="IPR044974">
    <property type="entry name" value="Disease_R_plants"/>
</dbReference>
<sequence length="246" mass="27929">MGRKQPINLLIVEVLVQQVGRVKPAEMADSYLLELTRRSMLQVYKRTPDGNPIKFKMHDLLRELALSVSEAENFCTVITGEQGNMEIKARRLSLQGNNVQLRSYRGLSKVHTLFVFSPSIIPSSLSAVLSSLKWVAVLNLRVTPIVELPPEIVYFFNLIYLNLSKTNIEKLSKLSLIKVGDDLLKRLRYMTQLRALSVAEVKEAHEKDLCISIEGMKLLQRLWVSTVDRNEVLRMDALSSVPPVSR</sequence>
<dbReference type="PANTHER" id="PTHR23155:SF1205">
    <property type="entry name" value="DISEASE RESISTANCE PROTEIN RPM1"/>
    <property type="match status" value="1"/>
</dbReference>
<comment type="caution">
    <text evidence="3">The sequence shown here is derived from an EMBL/GenBank/DDBJ whole genome shotgun (WGS) entry which is preliminary data.</text>
</comment>
<dbReference type="Proteomes" id="UP000237105">
    <property type="component" value="Unassembled WGS sequence"/>
</dbReference>
<reference evidence="4" key="1">
    <citation type="submission" date="2016-06" db="EMBL/GenBank/DDBJ databases">
        <title>Parallel loss of symbiosis genes in relatives of nitrogen-fixing non-legume Parasponia.</title>
        <authorList>
            <person name="Van Velzen R."/>
            <person name="Holmer R."/>
            <person name="Bu F."/>
            <person name="Rutten L."/>
            <person name="Van Zeijl A."/>
            <person name="Liu W."/>
            <person name="Santuari L."/>
            <person name="Cao Q."/>
            <person name="Sharma T."/>
            <person name="Shen D."/>
            <person name="Roswanjaya Y."/>
            <person name="Wardhani T."/>
            <person name="Kalhor M.S."/>
            <person name="Jansen J."/>
            <person name="Van den Hoogen J."/>
            <person name="Gungor B."/>
            <person name="Hartog M."/>
            <person name="Hontelez J."/>
            <person name="Verver J."/>
            <person name="Yang W.-C."/>
            <person name="Schijlen E."/>
            <person name="Repin R."/>
            <person name="Schilthuizen M."/>
            <person name="Schranz E."/>
            <person name="Heidstra R."/>
            <person name="Miyata K."/>
            <person name="Fedorova E."/>
            <person name="Kohlen W."/>
            <person name="Bisseling T."/>
            <person name="Smit S."/>
            <person name="Geurts R."/>
        </authorList>
    </citation>
    <scope>NUCLEOTIDE SEQUENCE [LARGE SCALE GENOMIC DNA]</scope>
    <source>
        <strain evidence="4">cv. WU1-14</strain>
    </source>
</reference>
<dbReference type="EMBL" id="JXTB01000700">
    <property type="protein sequence ID" value="PON33829.1"/>
    <property type="molecule type" value="Genomic_DNA"/>
</dbReference>
<dbReference type="SUPFAM" id="SSF52058">
    <property type="entry name" value="L domain-like"/>
    <property type="match status" value="1"/>
</dbReference>
<keyword evidence="4" id="KW-1185">Reference proteome</keyword>
<evidence type="ECO:0000256" key="1">
    <source>
        <dbReference type="ARBA" id="ARBA00022737"/>
    </source>
</evidence>
<dbReference type="Pfam" id="PF23559">
    <property type="entry name" value="WHD_DRP"/>
    <property type="match status" value="1"/>
</dbReference>
<dbReference type="InterPro" id="IPR032675">
    <property type="entry name" value="LRR_dom_sf"/>
</dbReference>
<name>A0A2P5ABB8_PARAD</name>
<feature type="domain" description="Disease resistance protein winged helix" evidence="2">
    <location>
        <begin position="4"/>
        <end position="65"/>
    </location>
</feature>
<dbReference type="STRING" id="3476.A0A2P5ABB8"/>
<dbReference type="InterPro" id="IPR058922">
    <property type="entry name" value="WHD_DRP"/>
</dbReference>
<dbReference type="PANTHER" id="PTHR23155">
    <property type="entry name" value="DISEASE RESISTANCE PROTEIN RP"/>
    <property type="match status" value="1"/>
</dbReference>
<accession>A0A2P5ABB8</accession>
<protein>
    <submittedName>
        <fullName evidence="3">LRR domain containing protein</fullName>
    </submittedName>
</protein>
<evidence type="ECO:0000313" key="4">
    <source>
        <dbReference type="Proteomes" id="UP000237105"/>
    </source>
</evidence>
<proteinExistence type="predicted"/>
<dbReference type="OrthoDB" id="1752259at2759"/>